<keyword evidence="2" id="KW-1185">Reference proteome</keyword>
<comment type="caution">
    <text evidence="1">The sequence shown here is derived from an EMBL/GenBank/DDBJ whole genome shotgun (WGS) entry which is preliminary data.</text>
</comment>
<evidence type="ECO:0000313" key="1">
    <source>
        <dbReference type="EMBL" id="KAH3684420.1"/>
    </source>
</evidence>
<dbReference type="Proteomes" id="UP000774326">
    <property type="component" value="Unassembled WGS sequence"/>
</dbReference>
<reference evidence="1" key="1">
    <citation type="journal article" date="2021" name="Open Biol.">
        <title>Shared evolutionary footprints suggest mitochondrial oxidative damage underlies multiple complex I losses in fungi.</title>
        <authorList>
            <person name="Schikora-Tamarit M.A."/>
            <person name="Marcet-Houben M."/>
            <person name="Nosek J."/>
            <person name="Gabaldon T."/>
        </authorList>
    </citation>
    <scope>NUCLEOTIDE SEQUENCE</scope>
    <source>
        <strain evidence="1">CBS2887</strain>
    </source>
</reference>
<protein>
    <submittedName>
        <fullName evidence="1">Uncharacterized protein</fullName>
    </submittedName>
</protein>
<dbReference type="AlphaFoldDB" id="A0A9P8Q7A7"/>
<organism evidence="1 2">
    <name type="scientific">Wickerhamomyces pijperi</name>
    <name type="common">Yeast</name>
    <name type="synonym">Pichia pijperi</name>
    <dbReference type="NCBI Taxonomy" id="599730"/>
    <lineage>
        <taxon>Eukaryota</taxon>
        <taxon>Fungi</taxon>
        <taxon>Dikarya</taxon>
        <taxon>Ascomycota</taxon>
        <taxon>Saccharomycotina</taxon>
        <taxon>Saccharomycetes</taxon>
        <taxon>Phaffomycetales</taxon>
        <taxon>Wickerhamomycetaceae</taxon>
        <taxon>Wickerhamomyces</taxon>
    </lineage>
</organism>
<proteinExistence type="predicted"/>
<evidence type="ECO:0000313" key="2">
    <source>
        <dbReference type="Proteomes" id="UP000774326"/>
    </source>
</evidence>
<dbReference type="EMBL" id="JAEUBG010002512">
    <property type="protein sequence ID" value="KAH3684420.1"/>
    <property type="molecule type" value="Genomic_DNA"/>
</dbReference>
<sequence>MVSLYEARAQHKQRSSCIEQTAICVFPSQRFTFVQFQRNGLIFKKNRQCCKRPINSPREIRQESQQPNSDDVIAGDTIISIRQINSVQRIGSPKCKEGKDNNCSPNTEEQHSNVDQGLISVLQVQLVDSVSDELDTLLRDPVSLCNTAQQFISDRDDGKEERSTEANQRMCQFCDPTRVQTERIYRHCHHDKYPFDVNVQGIVDVEKINKSVTDELLSHSVPTSNES</sequence>
<gene>
    <name evidence="1" type="ORF">WICPIJ_004606</name>
</gene>
<accession>A0A9P8Q7A7</accession>
<reference evidence="1" key="2">
    <citation type="submission" date="2021-01" db="EMBL/GenBank/DDBJ databases">
        <authorList>
            <person name="Schikora-Tamarit M.A."/>
        </authorList>
    </citation>
    <scope>NUCLEOTIDE SEQUENCE</scope>
    <source>
        <strain evidence="1">CBS2887</strain>
    </source>
</reference>
<name>A0A9P8Q7A7_WICPI</name>